<feature type="transmembrane region" description="Helical" evidence="7">
    <location>
        <begin position="95"/>
        <end position="117"/>
    </location>
</feature>
<dbReference type="Pfam" id="PF00999">
    <property type="entry name" value="Na_H_Exchanger"/>
    <property type="match status" value="1"/>
</dbReference>
<dbReference type="Proteomes" id="UP000236723">
    <property type="component" value="Unassembled WGS sequence"/>
</dbReference>
<dbReference type="Gene3D" id="1.20.1530.20">
    <property type="match status" value="1"/>
</dbReference>
<evidence type="ECO:0000256" key="5">
    <source>
        <dbReference type="ARBA" id="ARBA00023065"/>
    </source>
</evidence>
<dbReference type="InterPro" id="IPR038770">
    <property type="entry name" value="Na+/solute_symporter_sf"/>
</dbReference>
<dbReference type="GO" id="GO:0016020">
    <property type="term" value="C:membrane"/>
    <property type="evidence" value="ECO:0007669"/>
    <property type="project" value="UniProtKB-SubCell"/>
</dbReference>
<evidence type="ECO:0000313" key="9">
    <source>
        <dbReference type="EMBL" id="SEG86884.1"/>
    </source>
</evidence>
<feature type="transmembrane region" description="Helical" evidence="7">
    <location>
        <begin position="250"/>
        <end position="267"/>
    </location>
</feature>
<dbReference type="RefSeq" id="WP_200827599.1">
    <property type="nucleotide sequence ID" value="NZ_FNVO01000020.1"/>
</dbReference>
<keyword evidence="2" id="KW-0813">Transport</keyword>
<feature type="transmembrane region" description="Helical" evidence="7">
    <location>
        <begin position="63"/>
        <end position="83"/>
    </location>
</feature>
<feature type="transmembrane region" description="Helical" evidence="7">
    <location>
        <begin position="342"/>
        <end position="363"/>
    </location>
</feature>
<dbReference type="PANTHER" id="PTHR32468:SF0">
    <property type="entry name" value="K(+)_H(+) ANTIPORTER 1"/>
    <property type="match status" value="1"/>
</dbReference>
<dbReference type="GO" id="GO:1902600">
    <property type="term" value="P:proton transmembrane transport"/>
    <property type="evidence" value="ECO:0007669"/>
    <property type="project" value="InterPro"/>
</dbReference>
<name>A0A1H6DNU8_9ACTN</name>
<keyword evidence="3 7" id="KW-0812">Transmembrane</keyword>
<comment type="subcellular location">
    <subcellularLocation>
        <location evidence="1">Membrane</location>
        <topology evidence="1">Multi-pass membrane protein</topology>
    </subcellularLocation>
</comment>
<feature type="transmembrane region" description="Helical" evidence="7">
    <location>
        <begin position="375"/>
        <end position="395"/>
    </location>
</feature>
<evidence type="ECO:0000256" key="7">
    <source>
        <dbReference type="SAM" id="Phobius"/>
    </source>
</evidence>
<feature type="transmembrane region" description="Helical" evidence="7">
    <location>
        <begin position="129"/>
        <end position="150"/>
    </location>
</feature>
<dbReference type="InterPro" id="IPR006153">
    <property type="entry name" value="Cation/H_exchanger_TM"/>
</dbReference>
<dbReference type="AlphaFoldDB" id="A0A1H6DNU8"/>
<protein>
    <submittedName>
        <fullName evidence="9">Kef-type K+ transport system, membrane component KefB</fullName>
    </submittedName>
</protein>
<feature type="transmembrane region" description="Helical" evidence="7">
    <location>
        <begin position="311"/>
        <end position="330"/>
    </location>
</feature>
<evidence type="ECO:0000256" key="2">
    <source>
        <dbReference type="ARBA" id="ARBA00022448"/>
    </source>
</evidence>
<keyword evidence="6 7" id="KW-0472">Membrane</keyword>
<feature type="domain" description="Cation/H+ exchanger transmembrane" evidence="8">
    <location>
        <begin position="14"/>
        <end position="393"/>
    </location>
</feature>
<sequence>MRVDILLLDIVVVLVLARLLGAGARLVGQPPVIGEILAGILLGPTLLGDLVGEDLFPADLRPVLKGLADVGLVLFMFVVGMELDQKLVRGKGRVAASVSLGSTLLPFGLGCLVALWLADDHDQGRTLPFVLFFGAAMSATAFPVLARILTDRGMHRTRLGGLALACAAIIDVLAWTVLAVVVALAGAGGSGQWHVALAVPFALVMFLGVRPLLRRLVPAYERAGRLTPNLLALVLIGLFASAWATEWMHVHFIFGAFLFGAVMPREGAERLNHEILERLEQLAVLLLLPMFFVVAGMSVDLTTLDLDSAGVLAVILVAAVLGKIGGAYAAARLHRLPTRQAAALATLINTRGLTEIVILSVGLQKGVLDTELYSLMVVMALVTTAMTGPLLNWVYPTRQVARDQAEAQRSTLGRPPGARRVLVVVADPGDTEGLAELTRERAVYGGPSEVVLVHLRPYPAERLEVGLGLSAELAEMAGTMARLEELAAEIRTGELGVRVVSRFSADVAAELPELVADAEPDVIVIAPTVPGEAAVRRAAGRRVILVDPSERRAARTAGKDT</sequence>
<dbReference type="GO" id="GO:0015297">
    <property type="term" value="F:antiporter activity"/>
    <property type="evidence" value="ECO:0007669"/>
    <property type="project" value="InterPro"/>
</dbReference>
<evidence type="ECO:0000256" key="1">
    <source>
        <dbReference type="ARBA" id="ARBA00004141"/>
    </source>
</evidence>
<proteinExistence type="predicted"/>
<dbReference type="InterPro" id="IPR050794">
    <property type="entry name" value="CPA2_transporter"/>
</dbReference>
<feature type="transmembrane region" description="Helical" evidence="7">
    <location>
        <begin position="193"/>
        <end position="213"/>
    </location>
</feature>
<gene>
    <name evidence="9" type="ORF">SAMN04489712_12026</name>
</gene>
<feature type="transmembrane region" description="Helical" evidence="7">
    <location>
        <begin position="225"/>
        <end position="244"/>
    </location>
</feature>
<evidence type="ECO:0000256" key="3">
    <source>
        <dbReference type="ARBA" id="ARBA00022692"/>
    </source>
</evidence>
<keyword evidence="4 7" id="KW-1133">Transmembrane helix</keyword>
<dbReference type="EMBL" id="FNVO01000020">
    <property type="protein sequence ID" value="SEG86884.1"/>
    <property type="molecule type" value="Genomic_DNA"/>
</dbReference>
<feature type="transmembrane region" description="Helical" evidence="7">
    <location>
        <begin position="162"/>
        <end position="187"/>
    </location>
</feature>
<dbReference type="PANTHER" id="PTHR32468">
    <property type="entry name" value="CATION/H + ANTIPORTER"/>
    <property type="match status" value="1"/>
</dbReference>
<evidence type="ECO:0000313" key="10">
    <source>
        <dbReference type="Proteomes" id="UP000236723"/>
    </source>
</evidence>
<evidence type="ECO:0000259" key="8">
    <source>
        <dbReference type="Pfam" id="PF00999"/>
    </source>
</evidence>
<evidence type="ECO:0000256" key="6">
    <source>
        <dbReference type="ARBA" id="ARBA00023136"/>
    </source>
</evidence>
<feature type="transmembrane region" description="Helical" evidence="7">
    <location>
        <begin position="279"/>
        <end position="299"/>
    </location>
</feature>
<organism evidence="9 10">
    <name type="scientific">Thermomonospora echinospora</name>
    <dbReference type="NCBI Taxonomy" id="1992"/>
    <lineage>
        <taxon>Bacteria</taxon>
        <taxon>Bacillati</taxon>
        <taxon>Actinomycetota</taxon>
        <taxon>Actinomycetes</taxon>
        <taxon>Streptosporangiales</taxon>
        <taxon>Thermomonosporaceae</taxon>
        <taxon>Thermomonospora</taxon>
    </lineage>
</organism>
<keyword evidence="10" id="KW-1185">Reference proteome</keyword>
<keyword evidence="5" id="KW-0406">Ion transport</keyword>
<evidence type="ECO:0000256" key="4">
    <source>
        <dbReference type="ARBA" id="ARBA00022989"/>
    </source>
</evidence>
<accession>A0A1H6DNU8</accession>
<reference evidence="10" key="1">
    <citation type="submission" date="2016-10" db="EMBL/GenBank/DDBJ databases">
        <authorList>
            <person name="Varghese N."/>
            <person name="Submissions S."/>
        </authorList>
    </citation>
    <scope>NUCLEOTIDE SEQUENCE [LARGE SCALE GENOMIC DNA]</scope>
    <source>
        <strain evidence="10">DSM 43163</strain>
    </source>
</reference>